<dbReference type="EMBL" id="JACEFO010002178">
    <property type="protein sequence ID" value="KAF8675550.1"/>
    <property type="molecule type" value="Genomic_DNA"/>
</dbReference>
<reference evidence="1" key="1">
    <citation type="submission" date="2020-07" db="EMBL/GenBank/DDBJ databases">
        <title>Genome sequence and genetic diversity analysis of an under-domesticated orphan crop, white fonio (Digitaria exilis).</title>
        <authorList>
            <person name="Bennetzen J.L."/>
            <person name="Chen S."/>
            <person name="Ma X."/>
            <person name="Wang X."/>
            <person name="Yssel A.E.J."/>
            <person name="Chaluvadi S.R."/>
            <person name="Johnson M."/>
            <person name="Gangashetty P."/>
            <person name="Hamidou F."/>
            <person name="Sanogo M.D."/>
            <person name="Zwaenepoel A."/>
            <person name="Wallace J."/>
            <person name="Van De Peer Y."/>
            <person name="Van Deynze A."/>
        </authorList>
    </citation>
    <scope>NUCLEOTIDE SEQUENCE</scope>
    <source>
        <tissue evidence="1">Leaves</tissue>
    </source>
</reference>
<dbReference type="Proteomes" id="UP000636709">
    <property type="component" value="Unassembled WGS sequence"/>
</dbReference>
<proteinExistence type="predicted"/>
<dbReference type="AlphaFoldDB" id="A0A835AWU8"/>
<protein>
    <submittedName>
        <fullName evidence="1">Uncharacterized protein</fullName>
    </submittedName>
</protein>
<sequence>MNALVWNCRGWLTHKQFVIWTL</sequence>
<evidence type="ECO:0000313" key="1">
    <source>
        <dbReference type="EMBL" id="KAF8675550.1"/>
    </source>
</evidence>
<accession>A0A835AWU8</accession>
<keyword evidence="2" id="KW-1185">Reference proteome</keyword>
<comment type="caution">
    <text evidence="1">The sequence shown here is derived from an EMBL/GenBank/DDBJ whole genome shotgun (WGS) entry which is preliminary data.</text>
</comment>
<name>A0A835AWU8_9POAL</name>
<gene>
    <name evidence="1" type="ORF">HU200_047616</name>
</gene>
<organism evidence="1 2">
    <name type="scientific">Digitaria exilis</name>
    <dbReference type="NCBI Taxonomy" id="1010633"/>
    <lineage>
        <taxon>Eukaryota</taxon>
        <taxon>Viridiplantae</taxon>
        <taxon>Streptophyta</taxon>
        <taxon>Embryophyta</taxon>
        <taxon>Tracheophyta</taxon>
        <taxon>Spermatophyta</taxon>
        <taxon>Magnoliopsida</taxon>
        <taxon>Liliopsida</taxon>
        <taxon>Poales</taxon>
        <taxon>Poaceae</taxon>
        <taxon>PACMAD clade</taxon>
        <taxon>Panicoideae</taxon>
        <taxon>Panicodae</taxon>
        <taxon>Paniceae</taxon>
        <taxon>Anthephorinae</taxon>
        <taxon>Digitaria</taxon>
    </lineage>
</organism>
<evidence type="ECO:0000313" key="2">
    <source>
        <dbReference type="Proteomes" id="UP000636709"/>
    </source>
</evidence>